<accession>A0ABV4FIW3</accession>
<dbReference type="EMBL" id="JBGBZA010000002">
    <property type="protein sequence ID" value="MEY9322830.1"/>
    <property type="molecule type" value="Genomic_DNA"/>
</dbReference>
<dbReference type="Pfam" id="PF18478">
    <property type="entry name" value="PIN_10"/>
    <property type="match status" value="1"/>
</dbReference>
<evidence type="ECO:0000313" key="2">
    <source>
        <dbReference type="EMBL" id="MEY9322830.1"/>
    </source>
</evidence>
<dbReference type="InterPro" id="IPR041375">
    <property type="entry name" value="VapC45_PIN-like"/>
</dbReference>
<keyword evidence="3" id="KW-1185">Reference proteome</keyword>
<comment type="caution">
    <text evidence="2">The sequence shown here is derived from an EMBL/GenBank/DDBJ whole genome shotgun (WGS) entry which is preliminary data.</text>
</comment>
<evidence type="ECO:0000313" key="3">
    <source>
        <dbReference type="Proteomes" id="UP001565471"/>
    </source>
</evidence>
<protein>
    <recommendedName>
        <fullName evidence="1">VapC45 PIN like domain-containing protein</fullName>
    </recommendedName>
</protein>
<evidence type="ECO:0000259" key="1">
    <source>
        <dbReference type="Pfam" id="PF18478"/>
    </source>
</evidence>
<reference evidence="2 3" key="1">
    <citation type="submission" date="2024-07" db="EMBL/GenBank/DDBJ databases">
        <title>Genomic Encyclopedia of Type Strains, Phase V (KMG-V): Genome sequencing to study the core and pangenomes of soil and plant-associated prokaryotes.</title>
        <authorList>
            <person name="Whitman W."/>
        </authorList>
    </citation>
    <scope>NUCLEOTIDE SEQUENCE [LARGE SCALE GENOMIC DNA]</scope>
    <source>
        <strain evidence="2 3">USDA 415</strain>
    </source>
</reference>
<dbReference type="RefSeq" id="WP_016848114.1">
    <property type="nucleotide sequence ID" value="NZ_CP126026.1"/>
</dbReference>
<sequence>MKVFFDNCTTPVFATVLDALIRPNGHEARHVRFMPEYGFDHNTRDVDWITRLGADSAVWIVVTGDHRIRKNKAERAAWIKAGLKAFVLAPSYQKTPINQAASVLLWRWPDMEQFISRAAAGSMFELSVNRKTGFTPLAV</sequence>
<name>A0ABV4FIW3_BRAEL</name>
<gene>
    <name evidence="2" type="ORF">ABIF29_009629</name>
</gene>
<proteinExistence type="predicted"/>
<dbReference type="Proteomes" id="UP001565471">
    <property type="component" value="Unassembled WGS sequence"/>
</dbReference>
<organism evidence="2 3">
    <name type="scientific">Bradyrhizobium elkanii</name>
    <dbReference type="NCBI Taxonomy" id="29448"/>
    <lineage>
        <taxon>Bacteria</taxon>
        <taxon>Pseudomonadati</taxon>
        <taxon>Pseudomonadota</taxon>
        <taxon>Alphaproteobacteria</taxon>
        <taxon>Hyphomicrobiales</taxon>
        <taxon>Nitrobacteraceae</taxon>
        <taxon>Bradyrhizobium</taxon>
    </lineage>
</organism>
<feature type="domain" description="VapC45 PIN like" evidence="1">
    <location>
        <begin position="1"/>
        <end position="89"/>
    </location>
</feature>